<dbReference type="GO" id="GO:0006281">
    <property type="term" value="P:DNA repair"/>
    <property type="evidence" value="ECO:0007669"/>
    <property type="project" value="TreeGrafter"/>
</dbReference>
<organism evidence="1">
    <name type="scientific">uncultured Nocardioidaceae bacterium</name>
    <dbReference type="NCBI Taxonomy" id="253824"/>
    <lineage>
        <taxon>Bacteria</taxon>
        <taxon>Bacillati</taxon>
        <taxon>Actinomycetota</taxon>
        <taxon>Actinomycetes</taxon>
        <taxon>Propionibacteriales</taxon>
        <taxon>Nocardioidaceae</taxon>
        <taxon>environmental samples</taxon>
    </lineage>
</organism>
<dbReference type="GO" id="GO:0008967">
    <property type="term" value="F:phosphoglycolate phosphatase activity"/>
    <property type="evidence" value="ECO:0007669"/>
    <property type="project" value="TreeGrafter"/>
</dbReference>
<dbReference type="InterPro" id="IPR036412">
    <property type="entry name" value="HAD-like_sf"/>
</dbReference>
<dbReference type="EMBL" id="CADCUF010000139">
    <property type="protein sequence ID" value="CAA9332772.1"/>
    <property type="molecule type" value="Genomic_DNA"/>
</dbReference>
<dbReference type="InterPro" id="IPR050155">
    <property type="entry name" value="HAD-like_hydrolase_sf"/>
</dbReference>
<name>A0A6J4LIJ3_9ACTN</name>
<dbReference type="Gene3D" id="1.10.150.240">
    <property type="entry name" value="Putative phosphatase, domain 2"/>
    <property type="match status" value="1"/>
</dbReference>
<dbReference type="PANTHER" id="PTHR43434">
    <property type="entry name" value="PHOSPHOGLYCOLATE PHOSPHATASE"/>
    <property type="match status" value="1"/>
</dbReference>
<dbReference type="PANTHER" id="PTHR43434:SF16">
    <property type="entry name" value="BLL8046 PROTEIN"/>
    <property type="match status" value="1"/>
</dbReference>
<dbReference type="NCBIfam" id="TIGR01549">
    <property type="entry name" value="HAD-SF-IA-v1"/>
    <property type="match status" value="1"/>
</dbReference>
<accession>A0A6J4LIJ3</accession>
<dbReference type="SUPFAM" id="SSF56784">
    <property type="entry name" value="HAD-like"/>
    <property type="match status" value="1"/>
</dbReference>
<dbReference type="InterPro" id="IPR006439">
    <property type="entry name" value="HAD-SF_hydro_IA"/>
</dbReference>
<dbReference type="InterPro" id="IPR023214">
    <property type="entry name" value="HAD_sf"/>
</dbReference>
<dbReference type="SFLD" id="SFLDS00003">
    <property type="entry name" value="Haloacid_Dehalogenase"/>
    <property type="match status" value="1"/>
</dbReference>
<reference evidence="1" key="1">
    <citation type="submission" date="2020-02" db="EMBL/GenBank/DDBJ databases">
        <authorList>
            <person name="Meier V. D."/>
        </authorList>
    </citation>
    <scope>NUCLEOTIDE SEQUENCE</scope>
    <source>
        <strain evidence="1">AVDCRST_MAG24</strain>
    </source>
</reference>
<dbReference type="Gene3D" id="3.40.50.1000">
    <property type="entry name" value="HAD superfamily/HAD-like"/>
    <property type="match status" value="1"/>
</dbReference>
<gene>
    <name evidence="1" type="ORF">AVDCRST_MAG24-893</name>
</gene>
<dbReference type="GO" id="GO:0005829">
    <property type="term" value="C:cytosol"/>
    <property type="evidence" value="ECO:0007669"/>
    <property type="project" value="TreeGrafter"/>
</dbReference>
<evidence type="ECO:0000313" key="1">
    <source>
        <dbReference type="EMBL" id="CAA9332772.1"/>
    </source>
</evidence>
<proteinExistence type="predicted"/>
<dbReference type="InterPro" id="IPR023198">
    <property type="entry name" value="PGP-like_dom2"/>
</dbReference>
<evidence type="ECO:0008006" key="2">
    <source>
        <dbReference type="Google" id="ProtNLM"/>
    </source>
</evidence>
<dbReference type="AlphaFoldDB" id="A0A6J4LIJ3"/>
<sequence>MTTTARPGDVVLFDVDGTLIDSTYHHAVAWHRAFTREGMQVPVWRVHRTIGMGGDKLVGAVLGDEAEDRHGDALRKAWTEEYGELIAEVEPFPGASDLVRDLVGSGYVVALASSGEQQFAEAAVEDLGVGDQVAALTTTTDAENSKPDADILVATLDRLDGVERAVLVGDTPYDVASAARIGLGCVAVLTGGFSRAELEESGAVAVVEDLRELRDFDWSAHLRTPRRADGKQG</sequence>
<dbReference type="Pfam" id="PF00702">
    <property type="entry name" value="Hydrolase"/>
    <property type="match status" value="1"/>
</dbReference>
<protein>
    <recommendedName>
        <fullName evidence="2">HAD family hydrolase</fullName>
    </recommendedName>
</protein>
<dbReference type="SFLD" id="SFLDG01129">
    <property type="entry name" value="C1.5:_HAD__Beta-PGM__Phosphata"/>
    <property type="match status" value="1"/>
</dbReference>